<evidence type="ECO:0000256" key="1">
    <source>
        <dbReference type="ARBA" id="ARBA00004257"/>
    </source>
</evidence>
<keyword evidence="12" id="KW-0325">Glycoprotein</keyword>
<protein>
    <recommendedName>
        <fullName evidence="4">Protein YIPF3</fullName>
    </recommendedName>
    <alternativeName>
        <fullName evidence="14">YIP1 family member 3</fullName>
    </alternativeName>
</protein>
<accession>A0A0V1K9T3</accession>
<dbReference type="EMBL" id="JYDV01000009">
    <property type="protein sequence ID" value="KRZ43669.1"/>
    <property type="molecule type" value="Genomic_DNA"/>
</dbReference>
<keyword evidence="5" id="KW-1003">Cell membrane</keyword>
<evidence type="ECO:0000256" key="4">
    <source>
        <dbReference type="ARBA" id="ARBA00015622"/>
    </source>
</evidence>
<keyword evidence="6" id="KW-0963">Cytoplasm</keyword>
<evidence type="ECO:0000313" key="17">
    <source>
        <dbReference type="EMBL" id="KRZ43669.1"/>
    </source>
</evidence>
<evidence type="ECO:0000256" key="2">
    <source>
        <dbReference type="ARBA" id="ARBA00004496"/>
    </source>
</evidence>
<keyword evidence="8" id="KW-0221">Differentiation</keyword>
<keyword evidence="9 16" id="KW-1133">Transmembrane helix</keyword>
<feature type="transmembrane region" description="Helical" evidence="16">
    <location>
        <begin position="230"/>
        <end position="250"/>
    </location>
</feature>
<keyword evidence="7 16" id="KW-0812">Transmembrane</keyword>
<keyword evidence="11 16" id="KW-0472">Membrane</keyword>
<evidence type="ECO:0000256" key="8">
    <source>
        <dbReference type="ARBA" id="ARBA00022782"/>
    </source>
</evidence>
<keyword evidence="10" id="KW-0333">Golgi apparatus</keyword>
<reference evidence="17 18" key="1">
    <citation type="submission" date="2015-01" db="EMBL/GenBank/DDBJ databases">
        <title>Evolution of Trichinella species and genotypes.</title>
        <authorList>
            <person name="Korhonen P.K."/>
            <person name="Edoardo P."/>
            <person name="Giuseppe L.R."/>
            <person name="Gasser R.B."/>
        </authorList>
    </citation>
    <scope>NUCLEOTIDE SEQUENCE [LARGE SCALE GENOMIC DNA]</scope>
    <source>
        <strain evidence="17">ISS176</strain>
    </source>
</reference>
<evidence type="ECO:0000256" key="10">
    <source>
        <dbReference type="ARBA" id="ARBA00023034"/>
    </source>
</evidence>
<proteinExistence type="predicted"/>
<dbReference type="AlphaFoldDB" id="A0A0V1K9T3"/>
<evidence type="ECO:0000256" key="13">
    <source>
        <dbReference type="ARBA" id="ARBA00024809"/>
    </source>
</evidence>
<feature type="compositionally biased region" description="Basic residues" evidence="15">
    <location>
        <begin position="303"/>
        <end position="314"/>
    </location>
</feature>
<feature type="transmembrane region" description="Helical" evidence="16">
    <location>
        <begin position="201"/>
        <end position="223"/>
    </location>
</feature>
<evidence type="ECO:0000256" key="16">
    <source>
        <dbReference type="SAM" id="Phobius"/>
    </source>
</evidence>
<dbReference type="GO" id="GO:0005794">
    <property type="term" value="C:Golgi apparatus"/>
    <property type="evidence" value="ECO:0007669"/>
    <property type="project" value="UniProtKB-SubCell"/>
</dbReference>
<feature type="transmembrane region" description="Helical" evidence="16">
    <location>
        <begin position="137"/>
        <end position="162"/>
    </location>
</feature>
<comment type="subcellular location">
    <subcellularLocation>
        <location evidence="3">Cell membrane</location>
        <topology evidence="3">Multi-pass membrane protein</topology>
    </subcellularLocation>
    <subcellularLocation>
        <location evidence="2">Cytoplasm</location>
    </subcellularLocation>
    <subcellularLocation>
        <location evidence="1">Golgi apparatus</location>
        <location evidence="1">cis-Golgi network membrane</location>
        <topology evidence="1">Multi-pass membrane protein</topology>
    </subcellularLocation>
</comment>
<dbReference type="PANTHER" id="PTHR15627">
    <property type="entry name" value="NATURAL KILLER CELL-SPECIFIC ANTIGEN KLIP1"/>
    <property type="match status" value="1"/>
</dbReference>
<name>A0A0V1K9T3_TRIPS</name>
<comment type="caution">
    <text evidence="17">The sequence shown here is derived from an EMBL/GenBank/DDBJ whole genome shotgun (WGS) entry which is preliminary data.</text>
</comment>
<feature type="transmembrane region" description="Helical" evidence="16">
    <location>
        <begin position="169"/>
        <end position="189"/>
    </location>
</feature>
<organism evidence="17 18">
    <name type="scientific">Trichinella pseudospiralis</name>
    <name type="common">Parasitic roundworm</name>
    <dbReference type="NCBI Taxonomy" id="6337"/>
    <lineage>
        <taxon>Eukaryota</taxon>
        <taxon>Metazoa</taxon>
        <taxon>Ecdysozoa</taxon>
        <taxon>Nematoda</taxon>
        <taxon>Enoplea</taxon>
        <taxon>Dorylaimia</taxon>
        <taxon>Trichinellida</taxon>
        <taxon>Trichinellidae</taxon>
        <taxon>Trichinella</taxon>
    </lineage>
</organism>
<dbReference type="PANTHER" id="PTHR15627:SF14">
    <property type="entry name" value="PROTEIN YIPF3"/>
    <property type="match status" value="1"/>
</dbReference>
<gene>
    <name evidence="17" type="primary">Yipf3</name>
    <name evidence="17" type="ORF">T4C_3723</name>
</gene>
<evidence type="ECO:0000256" key="14">
    <source>
        <dbReference type="ARBA" id="ARBA00032951"/>
    </source>
</evidence>
<dbReference type="GO" id="GO:0005886">
    <property type="term" value="C:plasma membrane"/>
    <property type="evidence" value="ECO:0007669"/>
    <property type="project" value="UniProtKB-SubCell"/>
</dbReference>
<feature type="transmembrane region" description="Helical" evidence="16">
    <location>
        <begin position="107"/>
        <end position="125"/>
    </location>
</feature>
<evidence type="ECO:0000256" key="9">
    <source>
        <dbReference type="ARBA" id="ARBA00022989"/>
    </source>
</evidence>
<dbReference type="GO" id="GO:0030154">
    <property type="term" value="P:cell differentiation"/>
    <property type="evidence" value="ECO:0007669"/>
    <property type="project" value="UniProtKB-KW"/>
</dbReference>
<evidence type="ECO:0000256" key="15">
    <source>
        <dbReference type="SAM" id="MobiDB-lite"/>
    </source>
</evidence>
<dbReference type="Proteomes" id="UP000054826">
    <property type="component" value="Unassembled WGS sequence"/>
</dbReference>
<feature type="region of interest" description="Disordered" evidence="15">
    <location>
        <begin position="302"/>
        <end position="323"/>
    </location>
</feature>
<evidence type="ECO:0000313" key="18">
    <source>
        <dbReference type="Proteomes" id="UP000054826"/>
    </source>
</evidence>
<comment type="function">
    <text evidence="13">Involved in the maintenance of the Golgi structure. May play a role in hematopoiesis.</text>
</comment>
<feature type="non-terminal residue" evidence="17">
    <location>
        <position position="639"/>
    </location>
</feature>
<evidence type="ECO:0000256" key="6">
    <source>
        <dbReference type="ARBA" id="ARBA00022490"/>
    </source>
</evidence>
<sequence length="639" mass="73366">MTMCDFVHFKLKPPLKVSSRYAAEDFVSEGEIPSSKVEKNDTGQRFNANLTKMVIEAGSEHIKKAVSIYINVDFLRPYFDVTPVEVVHRLLNSVIPMKRRIMVKNDLYGPLMLIFTLVALLLWGMKNSDYKVKDRTLIGTALATATSYWLFASVCLFAFCLYSSSNYSFIGVLSTVGYSMFSHCIVLAITEIVHLLFHSHYFFHFCALTIGGMAAGKLVVYFFHGAYRNWDRCVLVAVVLFLHMGFLYYLHFGFHRVVEEITEILGEDVAKVALLITNTITFINHQVTTEEADVKLMTFEKKSRQKKSRHTSGRCKKESTMPPPRRVNFQLQPGFRQLSTGTAQSMFAKPAHLLRRSVMHGENNGQLLCLFLFNQSCFLLYSAATTLSSTRKKMLVASVIVHRARHQMLTKLLSMIGSQRASNCIRTFTDPLGHRITEHISLRCSRSSSMSSYCQHNASSSYFTDKLTLINNSDWPDCATFALLFTRLTEHIEGKVACFDQFTSIIIVFSFDGGVFCHFISANMKMIIFTLDRFACKRSVYYDLRQMLFPQLRCTRKESCAQYKHLYNLVKMKKALQRLNLKKGRHFSSKICWENFVKKKRQSSKVDMNETACFRNWQFFTTLNGNVEFNLVDQQLVIL</sequence>
<evidence type="ECO:0000256" key="3">
    <source>
        <dbReference type="ARBA" id="ARBA00004651"/>
    </source>
</evidence>
<evidence type="ECO:0000256" key="7">
    <source>
        <dbReference type="ARBA" id="ARBA00022692"/>
    </source>
</evidence>
<dbReference type="InterPro" id="IPR051521">
    <property type="entry name" value="tRNA_Mod/Golgi_Maint"/>
</dbReference>
<evidence type="ECO:0000256" key="12">
    <source>
        <dbReference type="ARBA" id="ARBA00023180"/>
    </source>
</evidence>
<evidence type="ECO:0000256" key="11">
    <source>
        <dbReference type="ARBA" id="ARBA00023136"/>
    </source>
</evidence>
<evidence type="ECO:0000256" key="5">
    <source>
        <dbReference type="ARBA" id="ARBA00022475"/>
    </source>
</evidence>